<dbReference type="InterPro" id="IPR020904">
    <property type="entry name" value="Sc_DH/Rdtase_CS"/>
</dbReference>
<dbReference type="PROSITE" id="PS00061">
    <property type="entry name" value="ADH_SHORT"/>
    <property type="match status" value="1"/>
</dbReference>
<dbReference type="CDD" id="cd05374">
    <property type="entry name" value="17beta-HSD-like_SDR_c"/>
    <property type="match status" value="1"/>
</dbReference>
<dbReference type="Gene3D" id="3.40.50.720">
    <property type="entry name" value="NAD(P)-binding Rossmann-like Domain"/>
    <property type="match status" value="1"/>
</dbReference>
<dbReference type="SUPFAM" id="SSF51735">
    <property type="entry name" value="NAD(P)-binding Rossmann-fold domains"/>
    <property type="match status" value="1"/>
</dbReference>
<evidence type="ECO:0000256" key="4">
    <source>
        <dbReference type="RuleBase" id="RU000363"/>
    </source>
</evidence>
<feature type="non-terminal residue" evidence="6">
    <location>
        <position position="297"/>
    </location>
</feature>
<evidence type="ECO:0000259" key="5">
    <source>
        <dbReference type="SMART" id="SM00822"/>
    </source>
</evidence>
<reference evidence="6" key="1">
    <citation type="submission" date="2023-11" db="EMBL/GenBank/DDBJ databases">
        <authorList>
            <person name="De Vega J J."/>
            <person name="De Vega J J."/>
        </authorList>
    </citation>
    <scope>NUCLEOTIDE SEQUENCE</scope>
</reference>
<evidence type="ECO:0000256" key="2">
    <source>
        <dbReference type="ARBA" id="ARBA00022857"/>
    </source>
</evidence>
<comment type="similarity">
    <text evidence="1 4">Belongs to the short-chain dehydrogenases/reductases (SDR) family.</text>
</comment>
<dbReference type="InterPro" id="IPR002347">
    <property type="entry name" value="SDR_fam"/>
</dbReference>
<dbReference type="EMBL" id="CAVNYO010000169">
    <property type="protein sequence ID" value="CAK5270845.1"/>
    <property type="molecule type" value="Genomic_DNA"/>
</dbReference>
<organism evidence="6 7">
    <name type="scientific">Mycena citricolor</name>
    <dbReference type="NCBI Taxonomy" id="2018698"/>
    <lineage>
        <taxon>Eukaryota</taxon>
        <taxon>Fungi</taxon>
        <taxon>Dikarya</taxon>
        <taxon>Basidiomycota</taxon>
        <taxon>Agaricomycotina</taxon>
        <taxon>Agaricomycetes</taxon>
        <taxon>Agaricomycetidae</taxon>
        <taxon>Agaricales</taxon>
        <taxon>Marasmiineae</taxon>
        <taxon>Mycenaceae</taxon>
        <taxon>Mycena</taxon>
    </lineage>
</organism>
<dbReference type="PANTHER" id="PTHR43976:SF16">
    <property type="entry name" value="SHORT-CHAIN DEHYDROGENASE_REDUCTASE FAMILY PROTEIN"/>
    <property type="match status" value="1"/>
</dbReference>
<gene>
    <name evidence="6" type="ORF">MYCIT1_LOCUS15588</name>
</gene>
<sequence length="297" mass="31798">STLYNCCPTDLCTRPSVIMQVVLITGCSSGLGRELALAALNAGMRVIATARRIDTLSDLASRGAKVLPLDTTANPRDLAQFVELAIGQYGQIHCLINNAGYLQGGALEEIDHEANMAQFHTNFFGVLNLTHALLPHFRSLPPKTCAIVNISSQGATLNLAGAGIYCASKAALDSVTAVWAKELQPWGVRCTAIHLGGFRTAVGTSANVKTGSRTIEGYDAAHDWMESFSAGAGKEPGDPILAARKIIDLIGGDKGREWPHTLALGDDAYQNDKAFYESSLKKVEDWKEFSKGTDFQT</sequence>
<dbReference type="PRINTS" id="PR00080">
    <property type="entry name" value="SDRFAMILY"/>
</dbReference>
<evidence type="ECO:0000256" key="1">
    <source>
        <dbReference type="ARBA" id="ARBA00006484"/>
    </source>
</evidence>
<dbReference type="InterPro" id="IPR036291">
    <property type="entry name" value="NAD(P)-bd_dom_sf"/>
</dbReference>
<keyword evidence="7" id="KW-1185">Reference proteome</keyword>
<feature type="domain" description="Ketoreductase" evidence="5">
    <location>
        <begin position="20"/>
        <end position="199"/>
    </location>
</feature>
<accession>A0AAD2H9T2</accession>
<evidence type="ECO:0000313" key="6">
    <source>
        <dbReference type="EMBL" id="CAK5270845.1"/>
    </source>
</evidence>
<dbReference type="PRINTS" id="PR00081">
    <property type="entry name" value="GDHRDH"/>
</dbReference>
<dbReference type="SMART" id="SM00822">
    <property type="entry name" value="PKS_KR"/>
    <property type="match status" value="1"/>
</dbReference>
<evidence type="ECO:0000256" key="3">
    <source>
        <dbReference type="ARBA" id="ARBA00023002"/>
    </source>
</evidence>
<dbReference type="InterPro" id="IPR051911">
    <property type="entry name" value="SDR_oxidoreductase"/>
</dbReference>
<dbReference type="GO" id="GO:0016491">
    <property type="term" value="F:oxidoreductase activity"/>
    <property type="evidence" value="ECO:0007669"/>
    <property type="project" value="UniProtKB-KW"/>
</dbReference>
<dbReference type="Proteomes" id="UP001295794">
    <property type="component" value="Unassembled WGS sequence"/>
</dbReference>
<proteinExistence type="inferred from homology"/>
<protein>
    <recommendedName>
        <fullName evidence="5">Ketoreductase domain-containing protein</fullName>
    </recommendedName>
</protein>
<name>A0AAD2H9T2_9AGAR</name>
<dbReference type="InterPro" id="IPR057326">
    <property type="entry name" value="KR_dom"/>
</dbReference>
<dbReference type="AlphaFoldDB" id="A0AAD2H9T2"/>
<keyword evidence="2" id="KW-0521">NADP</keyword>
<dbReference type="Pfam" id="PF00106">
    <property type="entry name" value="adh_short"/>
    <property type="match status" value="1"/>
</dbReference>
<dbReference type="PANTHER" id="PTHR43976">
    <property type="entry name" value="SHORT CHAIN DEHYDROGENASE"/>
    <property type="match status" value="1"/>
</dbReference>
<comment type="caution">
    <text evidence="6">The sequence shown here is derived from an EMBL/GenBank/DDBJ whole genome shotgun (WGS) entry which is preliminary data.</text>
</comment>
<evidence type="ECO:0000313" key="7">
    <source>
        <dbReference type="Proteomes" id="UP001295794"/>
    </source>
</evidence>
<keyword evidence="3" id="KW-0560">Oxidoreductase</keyword>